<evidence type="ECO:0000313" key="1">
    <source>
        <dbReference type="EMBL" id="EDQ87713.1"/>
    </source>
</evidence>
<name>A9V4H8_MONBE</name>
<proteinExistence type="predicted"/>
<dbReference type="InParanoid" id="A9V4H8"/>
<dbReference type="AlphaFoldDB" id="A9V4H8"/>
<evidence type="ECO:0000313" key="2">
    <source>
        <dbReference type="Proteomes" id="UP000001357"/>
    </source>
</evidence>
<protein>
    <submittedName>
        <fullName evidence="1">Uncharacterized protein</fullName>
    </submittedName>
</protein>
<gene>
    <name evidence="1" type="ORF">MONBRDRAFT_37900</name>
</gene>
<dbReference type="RefSeq" id="XP_001747633.1">
    <property type="nucleotide sequence ID" value="XM_001747581.1"/>
</dbReference>
<sequence length="147" mass="16778">MQTSTLQHACAPAVHRLKVRAPRLDYTRRVTIRQLSEQKLLARDVSLRRAVMIHAALPLLERPDDVEMTPPRHKMFEFDEVDASPTEDLSQCSKRLSAPTRRRILDDVDDENDAESFDLEAVEAASVEPLEPLRARRRVLDDNAILA</sequence>
<reference evidence="1 2" key="1">
    <citation type="journal article" date="2008" name="Nature">
        <title>The genome of the choanoflagellate Monosiga brevicollis and the origin of metazoans.</title>
        <authorList>
            <consortium name="JGI Sequencing"/>
            <person name="King N."/>
            <person name="Westbrook M.J."/>
            <person name="Young S.L."/>
            <person name="Kuo A."/>
            <person name="Abedin M."/>
            <person name="Chapman J."/>
            <person name="Fairclough S."/>
            <person name="Hellsten U."/>
            <person name="Isogai Y."/>
            <person name="Letunic I."/>
            <person name="Marr M."/>
            <person name="Pincus D."/>
            <person name="Putnam N."/>
            <person name="Rokas A."/>
            <person name="Wright K.J."/>
            <person name="Zuzow R."/>
            <person name="Dirks W."/>
            <person name="Good M."/>
            <person name="Goodstein D."/>
            <person name="Lemons D."/>
            <person name="Li W."/>
            <person name="Lyons J.B."/>
            <person name="Morris A."/>
            <person name="Nichols S."/>
            <person name="Richter D.J."/>
            <person name="Salamov A."/>
            <person name="Bork P."/>
            <person name="Lim W.A."/>
            <person name="Manning G."/>
            <person name="Miller W.T."/>
            <person name="McGinnis W."/>
            <person name="Shapiro H."/>
            <person name="Tjian R."/>
            <person name="Grigoriev I.V."/>
            <person name="Rokhsar D."/>
        </authorList>
    </citation>
    <scope>NUCLEOTIDE SEQUENCE [LARGE SCALE GENOMIC DNA]</scope>
    <source>
        <strain evidence="2">MX1 / ATCC 50154</strain>
    </source>
</reference>
<accession>A9V4H8</accession>
<dbReference type="GeneID" id="5892798"/>
<keyword evidence="2" id="KW-1185">Reference proteome</keyword>
<dbReference type="KEGG" id="mbr:MONBRDRAFT_37900"/>
<dbReference type="EMBL" id="CH991558">
    <property type="protein sequence ID" value="EDQ87713.1"/>
    <property type="molecule type" value="Genomic_DNA"/>
</dbReference>
<dbReference type="Proteomes" id="UP000001357">
    <property type="component" value="Unassembled WGS sequence"/>
</dbReference>
<organism evidence="1 2">
    <name type="scientific">Monosiga brevicollis</name>
    <name type="common">Choanoflagellate</name>
    <dbReference type="NCBI Taxonomy" id="81824"/>
    <lineage>
        <taxon>Eukaryota</taxon>
        <taxon>Choanoflagellata</taxon>
        <taxon>Craspedida</taxon>
        <taxon>Salpingoecidae</taxon>
        <taxon>Monosiga</taxon>
    </lineage>
</organism>